<keyword evidence="7" id="KW-0456">Lyase</keyword>
<evidence type="ECO:0000259" key="8">
    <source>
        <dbReference type="Pfam" id="PF14683"/>
    </source>
</evidence>
<dbReference type="InterPro" id="IPR008979">
    <property type="entry name" value="Galactose-bd-like_sf"/>
</dbReference>
<evidence type="ECO:0000256" key="2">
    <source>
        <dbReference type="ARBA" id="ARBA00004613"/>
    </source>
</evidence>
<sequence length="1071" mass="121309">LDNGIVQVTLSKPQGSITGVKYHGVDNVMEVIDKEDSRGYANIYLYWDLVWNPSDRDSGIYQKVYGTEFEVLKGDANHVEVSFRTQWDPSNRGKLVPLNIDKRFVMLQGSSGFYTYAIYEHLQGLPDVNLGETRVVFKLRKDKFHYMAIADNRQRIMPMPDDRGEGRSEKLGYPEAVRLTDPINATLRGEVDDKYQYSCDNKDSMVHGWISSDPSVGFWVITPSNEFKSGGPVKQDLTSHVGPTALSMFVSSHYSGVDTVPKFRNGEYWKKVFGPVFIYLNSAPDKSDPKLLWEDAKKQMQVEVGKWPYEFPASEDFHKSEKRGSVSGRLRVVDKYINKEYINGNSAFVGLASPGEAGSWQRESKGYQFWVRADVDGNFVIKNVRTGVYNLYAWVPGFIGDYKSSVNITVTSAGNHINLGNLVYNPPRDGPTLWEIGIPDRSAAEFFVPDPDPKYTNRLYVHHPDRFRQYGLWERYADLYPAGDLNYTIGVSDYRKDWFYAQVTRKDGQGSYQATTWQIRFRLDSVRRNGPYKLRVALAASHLSELQVRFNNPRVQPAHFTTGLIGRDNSIARHGIHGLYWLFSIDVESSWLLKGDNIIFLTQTRGQSPFNGVMYDYIRMEAPAGTVVLDNGIVQLTLSKPEGSLTGVKDHGLDNIMEVMEKEDFRGAILTSFASSDDLRPAATDGGVTVHVEREYVVLDNGIVQLTLSNPGGFVTGVKYHGLDNVMEVNNREDNRGYWDLVWNPSDRHSGIFQKIHGTEFDVVQQDANQAEVSFRTHWDPSSRDELVPLNIDKRFVMLRGSSGFYTYAIYEHLQDLPDCNLGETRVAFKLRKDKFHYMAIADNRQRIMPMPEDRQPGRSQKLDYPEAVRLTNPINAALRGEVDDKYQYSSENKDSMVHGWISSDPSVGFWVITPSNEFKSGGPVKQELTSHVGPTSLAIFVSSHYTGDDIVPRVRNGEYWKKVFGPVFIYLNSAWTKSDPKLLWEDAKKQARVEEGSWPYKFPASTDFQKSEQRGSVSGRLLVVDEPGNNDSVNGNAAFVGLASPGEAGSWQRESKGYQFWVRADVEGNF</sequence>
<feature type="domain" description="Rhamnogalacturonan lyase" evidence="8">
    <location>
        <begin position="432"/>
        <end position="620"/>
    </location>
</feature>
<dbReference type="InterPro" id="IPR011013">
    <property type="entry name" value="Gal_mutarotase_sf_dom"/>
</dbReference>
<gene>
    <name evidence="10" type="ORF">GSMUA_295160.1</name>
</gene>
<dbReference type="GO" id="GO:0102210">
    <property type="term" value="F:rhamnogalacturonan endolyase activity"/>
    <property type="evidence" value="ECO:0007669"/>
    <property type="project" value="UniProtKB-EC"/>
</dbReference>
<dbReference type="SUPFAM" id="SSF49785">
    <property type="entry name" value="Galactose-binding domain-like"/>
    <property type="match status" value="1"/>
</dbReference>
<dbReference type="Pfam" id="PF14683">
    <property type="entry name" value="CBM-like"/>
    <property type="match status" value="1"/>
</dbReference>
<evidence type="ECO:0000256" key="1">
    <source>
        <dbReference type="ARBA" id="ARBA00001324"/>
    </source>
</evidence>
<dbReference type="EC" id="4.2.2.23" evidence="4"/>
<comment type="similarity">
    <text evidence="3">Belongs to the polysaccharide lyase 4 family.</text>
</comment>
<dbReference type="Pfam" id="PF14686">
    <property type="entry name" value="fn3_3"/>
    <property type="match status" value="2"/>
</dbReference>
<dbReference type="EMBL" id="HG996466">
    <property type="protein sequence ID" value="CAG1859221.1"/>
    <property type="molecule type" value="Genomic_DNA"/>
</dbReference>
<dbReference type="InterPro" id="IPR013784">
    <property type="entry name" value="Carb-bd-like_fold"/>
</dbReference>
<name>A0A8D7B2R5_MUSAM</name>
<dbReference type="Gene3D" id="2.60.120.260">
    <property type="entry name" value="Galactose-binding domain-like"/>
    <property type="match status" value="1"/>
</dbReference>
<evidence type="ECO:0000256" key="7">
    <source>
        <dbReference type="ARBA" id="ARBA00023239"/>
    </source>
</evidence>
<dbReference type="Pfam" id="PF06045">
    <property type="entry name" value="Rhamnogal_lyase"/>
    <property type="match status" value="3"/>
</dbReference>
<dbReference type="CDD" id="cd10317">
    <property type="entry name" value="RGL4_C"/>
    <property type="match status" value="1"/>
</dbReference>
<organism evidence="10">
    <name type="scientific">Musa acuminata subsp. malaccensis</name>
    <name type="common">Wild banana</name>
    <name type="synonym">Musa malaccensis</name>
    <dbReference type="NCBI Taxonomy" id="214687"/>
    <lineage>
        <taxon>Eukaryota</taxon>
        <taxon>Viridiplantae</taxon>
        <taxon>Streptophyta</taxon>
        <taxon>Embryophyta</taxon>
        <taxon>Tracheophyta</taxon>
        <taxon>Spermatophyta</taxon>
        <taxon>Magnoliopsida</taxon>
        <taxon>Liliopsida</taxon>
        <taxon>Zingiberales</taxon>
        <taxon>Musaceae</taxon>
        <taxon>Musa</taxon>
    </lineage>
</organism>
<dbReference type="FunFam" id="2.60.40.1120:FF:000033">
    <property type="entry name" value="Rhamnogalacturonate lyase B"/>
    <property type="match status" value="1"/>
</dbReference>
<dbReference type="InterPro" id="IPR014718">
    <property type="entry name" value="GH-type_carb-bd"/>
</dbReference>
<dbReference type="SUPFAM" id="SSF74650">
    <property type="entry name" value="Galactose mutarotase-like"/>
    <property type="match status" value="2"/>
</dbReference>
<dbReference type="CDD" id="cd10320">
    <property type="entry name" value="RGL4_N"/>
    <property type="match status" value="2"/>
</dbReference>
<reference evidence="10" key="1">
    <citation type="submission" date="2021-03" db="EMBL/GenBank/DDBJ databases">
        <authorList>
            <consortium name="Genoscope - CEA"/>
            <person name="William W."/>
        </authorList>
    </citation>
    <scope>NUCLEOTIDE SEQUENCE</scope>
    <source>
        <strain evidence="10">Doubled-haploid Pahang</strain>
    </source>
</reference>
<dbReference type="PANTHER" id="PTHR32018">
    <property type="entry name" value="RHAMNOGALACTURONATE LYASE FAMILY PROTEIN"/>
    <property type="match status" value="1"/>
</dbReference>
<comment type="subcellular location">
    <subcellularLocation>
        <location evidence="2">Secreted</location>
    </subcellularLocation>
</comment>
<dbReference type="Gene3D" id="2.70.98.10">
    <property type="match status" value="2"/>
</dbReference>
<feature type="non-terminal residue" evidence="10">
    <location>
        <position position="1"/>
    </location>
</feature>
<keyword evidence="5" id="KW-0964">Secreted</keyword>
<dbReference type="CDD" id="cd10316">
    <property type="entry name" value="RGL4_M"/>
    <property type="match status" value="2"/>
</dbReference>
<dbReference type="InterPro" id="IPR029413">
    <property type="entry name" value="RG-lyase_II"/>
</dbReference>
<evidence type="ECO:0000259" key="9">
    <source>
        <dbReference type="Pfam" id="PF14686"/>
    </source>
</evidence>
<keyword evidence="6" id="KW-0732">Signal</keyword>
<evidence type="ECO:0000256" key="3">
    <source>
        <dbReference type="ARBA" id="ARBA00010418"/>
    </source>
</evidence>
<dbReference type="GO" id="GO:0005975">
    <property type="term" value="P:carbohydrate metabolic process"/>
    <property type="evidence" value="ECO:0007669"/>
    <property type="project" value="InterPro"/>
</dbReference>
<dbReference type="InterPro" id="IPR051850">
    <property type="entry name" value="Polysacch_Lyase_4"/>
</dbReference>
<dbReference type="GO" id="GO:0005576">
    <property type="term" value="C:extracellular region"/>
    <property type="evidence" value="ECO:0007669"/>
    <property type="project" value="UniProtKB-SubCell"/>
</dbReference>
<feature type="domain" description="Rhamnogalacturonan lyase" evidence="9">
    <location>
        <begin position="345"/>
        <end position="418"/>
    </location>
</feature>
<evidence type="ECO:0000256" key="4">
    <source>
        <dbReference type="ARBA" id="ARBA00012437"/>
    </source>
</evidence>
<comment type="catalytic activity">
    <reaction evidence="1">
        <text>Endotype eliminative cleavage of L-alpha-rhamnopyranosyl-(1-&gt;4)-alpha-D-galactopyranosyluronic acid bonds of rhamnogalacturonan I domains in ramified hairy regions of pectin leaving L-rhamnopyranose at the reducing end and 4-deoxy-4,5-unsaturated D-galactopyranosyluronic acid at the non-reducing end.</text>
        <dbReference type="EC" id="4.2.2.23"/>
    </reaction>
</comment>
<proteinExistence type="inferred from homology"/>
<dbReference type="InterPro" id="IPR010325">
    <property type="entry name" value="Rhamnogal_lyase"/>
</dbReference>
<protein>
    <recommendedName>
        <fullName evidence="4">rhamnogalacturonan endolyase</fullName>
        <ecNumber evidence="4">4.2.2.23</ecNumber>
    </recommendedName>
</protein>
<evidence type="ECO:0000256" key="6">
    <source>
        <dbReference type="ARBA" id="ARBA00022729"/>
    </source>
</evidence>
<evidence type="ECO:0000256" key="5">
    <source>
        <dbReference type="ARBA" id="ARBA00022525"/>
    </source>
</evidence>
<dbReference type="PANTHER" id="PTHR32018:SF1">
    <property type="entry name" value="RHAMNOGALACTURONAN ENDOLYASE"/>
    <property type="match status" value="1"/>
</dbReference>
<dbReference type="InterPro" id="IPR029411">
    <property type="entry name" value="RG-lyase_III"/>
</dbReference>
<dbReference type="Gene3D" id="2.60.40.1120">
    <property type="entry name" value="Carboxypeptidase-like, regulatory domain"/>
    <property type="match status" value="1"/>
</dbReference>
<feature type="domain" description="Rhamnogalacturonan lyase" evidence="9">
    <location>
        <begin position="1038"/>
        <end position="1071"/>
    </location>
</feature>
<accession>A0A8D7B2R5</accession>
<evidence type="ECO:0000313" key="10">
    <source>
        <dbReference type="EMBL" id="CAG1859221.1"/>
    </source>
</evidence>
<feature type="non-terminal residue" evidence="10">
    <location>
        <position position="1071"/>
    </location>
</feature>
<dbReference type="GO" id="GO:0030246">
    <property type="term" value="F:carbohydrate binding"/>
    <property type="evidence" value="ECO:0007669"/>
    <property type="project" value="InterPro"/>
</dbReference>
<dbReference type="SUPFAM" id="SSF49452">
    <property type="entry name" value="Starch-binding domain-like"/>
    <property type="match status" value="1"/>
</dbReference>
<dbReference type="AlphaFoldDB" id="A0A8D7B2R5"/>